<evidence type="ECO:0000256" key="4">
    <source>
        <dbReference type="PROSITE-ProRule" id="PRU01100"/>
    </source>
</evidence>
<keyword evidence="5" id="KW-0732">Signal</keyword>
<dbReference type="Proteomes" id="UP001236657">
    <property type="component" value="Chromosome"/>
</dbReference>
<dbReference type="InterPro" id="IPR015919">
    <property type="entry name" value="Cadherin-like_sf"/>
</dbReference>
<feature type="active site" description="Proton donor" evidence="4">
    <location>
        <position position="362"/>
    </location>
</feature>
<dbReference type="Gene3D" id="2.60.40.10">
    <property type="entry name" value="Immunoglobulins"/>
    <property type="match status" value="1"/>
</dbReference>
<evidence type="ECO:0000313" key="8">
    <source>
        <dbReference type="Proteomes" id="UP001236657"/>
    </source>
</evidence>
<dbReference type="InterPro" id="IPR013783">
    <property type="entry name" value="Ig-like_fold"/>
</dbReference>
<dbReference type="Pfam" id="PF02156">
    <property type="entry name" value="Glyco_hydro_26"/>
    <property type="match status" value="1"/>
</dbReference>
<gene>
    <name evidence="7" type="ORF">RCF98_07975</name>
</gene>
<dbReference type="PROSITE" id="PS51764">
    <property type="entry name" value="GH26"/>
    <property type="match status" value="1"/>
</dbReference>
<keyword evidence="3 4" id="KW-0326">Glycosidase</keyword>
<dbReference type="InterPro" id="IPR017853">
    <property type="entry name" value="GH"/>
</dbReference>
<dbReference type="Pfam" id="PF17963">
    <property type="entry name" value="Big_9"/>
    <property type="match status" value="1"/>
</dbReference>
<proteinExistence type="inferred from homology"/>
<evidence type="ECO:0000256" key="3">
    <source>
        <dbReference type="ARBA" id="ARBA00023295"/>
    </source>
</evidence>
<dbReference type="PROSITE" id="PS51257">
    <property type="entry name" value="PROKAR_LIPOPROTEIN"/>
    <property type="match status" value="1"/>
</dbReference>
<organism evidence="7 8">
    <name type="scientific">Thiothrix lacustris</name>
    <dbReference type="NCBI Taxonomy" id="525917"/>
    <lineage>
        <taxon>Bacteria</taxon>
        <taxon>Pseudomonadati</taxon>
        <taxon>Pseudomonadota</taxon>
        <taxon>Gammaproteobacteria</taxon>
        <taxon>Thiotrichales</taxon>
        <taxon>Thiotrichaceae</taxon>
        <taxon>Thiothrix</taxon>
    </lineage>
</organism>
<comment type="similarity">
    <text evidence="1 4">Belongs to the glycosyl hydrolase 26 family.</text>
</comment>
<keyword evidence="8" id="KW-1185">Reference proteome</keyword>
<feature type="domain" description="GH26" evidence="6">
    <location>
        <begin position="229"/>
        <end position="555"/>
    </location>
</feature>
<feature type="active site" description="Nucleophile" evidence="4">
    <location>
        <position position="469"/>
    </location>
</feature>
<evidence type="ECO:0000256" key="2">
    <source>
        <dbReference type="ARBA" id="ARBA00022801"/>
    </source>
</evidence>
<reference evidence="7 8" key="1">
    <citation type="submission" date="2023-08" db="EMBL/GenBank/DDBJ databases">
        <title>New molecular markers tilS and rpoB for phylogenetic and monitoring studies of the genus Thiothrix biodiversity.</title>
        <authorList>
            <person name="Ravin N.V."/>
            <person name="Smolyakov D."/>
            <person name="Markov N.D."/>
            <person name="Beletsky A.V."/>
            <person name="Mardanov A.V."/>
            <person name="Rudenko T.S."/>
            <person name="Grabovich M.Y."/>
        </authorList>
    </citation>
    <scope>NUCLEOTIDE SEQUENCE [LARGE SCALE GENOMIC DNA]</scope>
    <source>
        <strain evidence="7 8">MK1</strain>
    </source>
</reference>
<dbReference type="SUPFAM" id="SSF51445">
    <property type="entry name" value="(Trans)glycosidases"/>
    <property type="match status" value="1"/>
</dbReference>
<dbReference type="PANTHER" id="PTHR40079:SF4">
    <property type="entry name" value="GH26 DOMAIN-CONTAINING PROTEIN-RELATED"/>
    <property type="match status" value="1"/>
</dbReference>
<dbReference type="InterPro" id="IPR022790">
    <property type="entry name" value="GH26_dom"/>
</dbReference>
<dbReference type="InterPro" id="IPR000805">
    <property type="entry name" value="Glyco_hydro_26"/>
</dbReference>
<dbReference type="EMBL" id="CP133218">
    <property type="protein sequence ID" value="WML92266.1"/>
    <property type="molecule type" value="Genomic_DNA"/>
</dbReference>
<sequence>MRIQLLTVLLFISHLLTACGGGGATNLPNSDANITSDQNLATSDNRIPVANSTALTLTYNSVQTLTVNATDPDNDALSYTITSQPHYGKLSPVRNKPGTFTYTPTIKYIGVDSFTFTATDGDLTSLPATVKLTYWSNSWPIANAGGDQMVNANSTINLSGKGYNEGSSAYDASGKKLPLTYRWQQTDNTGIQATLMDANSPTLRLQTPAVSQDTILTFALTVQTSQGNSATDTIKLTLKPFSGQSRVALGAYIPGDAWNTQIIDQFNADTNTPLSLVNIFSTFDSNWQSLGVLAQQTYSRNATPLITWMPESQSQPMTNLLPAIVAGKWDTYINTWIAGLETWQANYPTDQQPQLLIRFGHEFNGKWYAWGNDPENYRLAWQHIHDLFNAAQVKNVEWVWCMNNFSFDDINDPTRYYPGDAYVDWTAIDIYNWGSNMKYSRWSSFSQLVEPAYNLLTTQYPSKPVMIAEVASAEASDLPNPTAGLDGDNSDADESKEAWISDMFTSIELSFPRIRALLWFNQDKTLHWALNGTGHTGAAAYGTAVNNSEYFGGMYVPASQQPQSY</sequence>
<accession>A0ABY9MWB0</accession>
<evidence type="ECO:0000313" key="7">
    <source>
        <dbReference type="EMBL" id="WML92266.1"/>
    </source>
</evidence>
<dbReference type="CDD" id="cd11304">
    <property type="entry name" value="Cadherin_repeat"/>
    <property type="match status" value="1"/>
</dbReference>
<dbReference type="SUPFAM" id="SSF49313">
    <property type="entry name" value="Cadherin-like"/>
    <property type="match status" value="1"/>
</dbReference>
<dbReference type="Gene3D" id="2.60.40.3440">
    <property type="match status" value="1"/>
</dbReference>
<dbReference type="Gene3D" id="3.20.20.80">
    <property type="entry name" value="Glycosidases"/>
    <property type="match status" value="1"/>
</dbReference>
<dbReference type="PANTHER" id="PTHR40079">
    <property type="entry name" value="MANNAN ENDO-1,4-BETA-MANNOSIDASE E-RELATED"/>
    <property type="match status" value="1"/>
</dbReference>
<name>A0ABY9MWB0_9GAMM</name>
<evidence type="ECO:0000259" key="6">
    <source>
        <dbReference type="PROSITE" id="PS51764"/>
    </source>
</evidence>
<dbReference type="Pfam" id="PF22352">
    <property type="entry name" value="K319L-like_PKD"/>
    <property type="match status" value="1"/>
</dbReference>
<feature type="chain" id="PRO_5047313661" evidence="5">
    <location>
        <begin position="21"/>
        <end position="565"/>
    </location>
</feature>
<keyword evidence="2 4" id="KW-0378">Hydrolase</keyword>
<protein>
    <submittedName>
        <fullName evidence="7">Ig-like domain-containing protein</fullName>
    </submittedName>
</protein>
<dbReference type="RefSeq" id="WP_308897366.1">
    <property type="nucleotide sequence ID" value="NZ_CP133218.1"/>
</dbReference>
<evidence type="ECO:0000256" key="1">
    <source>
        <dbReference type="ARBA" id="ARBA00007754"/>
    </source>
</evidence>
<evidence type="ECO:0000256" key="5">
    <source>
        <dbReference type="SAM" id="SignalP"/>
    </source>
</evidence>
<feature type="signal peptide" evidence="5">
    <location>
        <begin position="1"/>
        <end position="20"/>
    </location>
</feature>